<dbReference type="AlphaFoldDB" id="A0A1I7XKA4"/>
<keyword evidence="4" id="KW-0378">Hydrolase</keyword>
<dbReference type="GO" id="GO:0006508">
    <property type="term" value="P:proteolysis"/>
    <property type="evidence" value="ECO:0007669"/>
    <property type="project" value="UniProtKB-KW"/>
</dbReference>
<keyword evidence="3" id="KW-0732">Signal</keyword>
<evidence type="ECO:0000313" key="7">
    <source>
        <dbReference type="WBParaSite" id="Hba_17744"/>
    </source>
</evidence>
<evidence type="ECO:0000256" key="2">
    <source>
        <dbReference type="ARBA" id="ARBA00022670"/>
    </source>
</evidence>
<evidence type="ECO:0000256" key="4">
    <source>
        <dbReference type="ARBA" id="ARBA00022801"/>
    </source>
</evidence>
<dbReference type="Gene3D" id="3.40.50.1820">
    <property type="entry name" value="alpha/beta hydrolase"/>
    <property type="match status" value="1"/>
</dbReference>
<evidence type="ECO:0000256" key="5">
    <source>
        <dbReference type="ARBA" id="ARBA00023180"/>
    </source>
</evidence>
<dbReference type="GO" id="GO:0070008">
    <property type="term" value="F:serine-type exopeptidase activity"/>
    <property type="evidence" value="ECO:0007669"/>
    <property type="project" value="InterPro"/>
</dbReference>
<dbReference type="GO" id="GO:0008239">
    <property type="term" value="F:dipeptidyl-peptidase activity"/>
    <property type="evidence" value="ECO:0007669"/>
    <property type="project" value="TreeGrafter"/>
</dbReference>
<dbReference type="PANTHER" id="PTHR11010">
    <property type="entry name" value="PROTEASE S28 PRO-X CARBOXYPEPTIDASE-RELATED"/>
    <property type="match status" value="1"/>
</dbReference>
<organism evidence="6 7">
    <name type="scientific">Heterorhabditis bacteriophora</name>
    <name type="common">Entomopathogenic nematode worm</name>
    <dbReference type="NCBI Taxonomy" id="37862"/>
    <lineage>
        <taxon>Eukaryota</taxon>
        <taxon>Metazoa</taxon>
        <taxon>Ecdysozoa</taxon>
        <taxon>Nematoda</taxon>
        <taxon>Chromadorea</taxon>
        <taxon>Rhabditida</taxon>
        <taxon>Rhabditina</taxon>
        <taxon>Rhabditomorpha</taxon>
        <taxon>Strongyloidea</taxon>
        <taxon>Heterorhabditidae</taxon>
        <taxon>Heterorhabditis</taxon>
    </lineage>
</organism>
<evidence type="ECO:0000256" key="1">
    <source>
        <dbReference type="ARBA" id="ARBA00011079"/>
    </source>
</evidence>
<dbReference type="Proteomes" id="UP000095283">
    <property type="component" value="Unplaced"/>
</dbReference>
<dbReference type="PANTHER" id="PTHR11010:SF104">
    <property type="entry name" value="SERINE PROTEASE PCP-1-RELATED"/>
    <property type="match status" value="1"/>
</dbReference>
<evidence type="ECO:0000256" key="3">
    <source>
        <dbReference type="ARBA" id="ARBA00022729"/>
    </source>
</evidence>
<dbReference type="InterPro" id="IPR008758">
    <property type="entry name" value="Peptidase_S28"/>
</dbReference>
<dbReference type="Pfam" id="PF05577">
    <property type="entry name" value="Peptidase_S28"/>
    <property type="match status" value="1"/>
</dbReference>
<protein>
    <submittedName>
        <fullName evidence="7">Lysosomal Pro-X carboxypeptidase</fullName>
    </submittedName>
</protein>
<evidence type="ECO:0000313" key="6">
    <source>
        <dbReference type="Proteomes" id="UP000095283"/>
    </source>
</evidence>
<sequence>MLYEVTNVYYNSTNKEKTNCIDTSVCGDAGTAQLGNDVYGWPWQLLTKSCQETFKDKNWDTSVWNVNAVPIIYGLTASGASNIILTQGELDPWSGGGYQTNSPGVDEKRGIYVIKIPRAAHHLDLRTPNTCDPNTVSNARYQIVQILKCWLSDCTTQYQLTSLPAVQVPTVKCQDVNFGYPWHQSTSASSILQNTPYLLVLMFYNI</sequence>
<keyword evidence="2" id="KW-0645">Protease</keyword>
<comment type="similarity">
    <text evidence="1">Belongs to the peptidase S28 family.</text>
</comment>
<name>A0A1I7XKA4_HETBA</name>
<keyword evidence="5" id="KW-0325">Glycoprotein</keyword>
<accession>A0A1I7XKA4</accession>
<keyword evidence="6" id="KW-1185">Reference proteome</keyword>
<dbReference type="InterPro" id="IPR029058">
    <property type="entry name" value="AB_hydrolase_fold"/>
</dbReference>
<proteinExistence type="inferred from homology"/>
<reference evidence="7" key="1">
    <citation type="submission" date="2016-11" db="UniProtKB">
        <authorList>
            <consortium name="WormBaseParasite"/>
        </authorList>
    </citation>
    <scope>IDENTIFICATION</scope>
</reference>
<dbReference type="WBParaSite" id="Hba_17744">
    <property type="protein sequence ID" value="Hba_17744"/>
    <property type="gene ID" value="Hba_17744"/>
</dbReference>